<name>M1MJC7_9CLOT</name>
<accession>M1MJC7</accession>
<reference evidence="1 2" key="1">
    <citation type="submission" date="2013-02" db="EMBL/GenBank/DDBJ databases">
        <title>Genome sequence of Clostridium saccharoperbutylacetonicum N1-4(HMT).</title>
        <authorList>
            <person name="Poehlein A."/>
            <person name="Daniel R."/>
        </authorList>
    </citation>
    <scope>NUCLEOTIDE SEQUENCE [LARGE SCALE GENOMIC DNA]</scope>
    <source>
        <strain evidence="2">N1-4(HMT)</strain>
    </source>
</reference>
<dbReference type="InterPro" id="IPR007499">
    <property type="entry name" value="ERF_bacteria_virus"/>
</dbReference>
<dbReference type="KEGG" id="csr:Cspa_c26630"/>
<gene>
    <name evidence="1" type="ORF">Cspa_c26630</name>
</gene>
<dbReference type="RefSeq" id="WP_015392747.1">
    <property type="nucleotide sequence ID" value="NC_020291.1"/>
</dbReference>
<proteinExistence type="predicted"/>
<keyword evidence="2" id="KW-1185">Reference proteome</keyword>
<dbReference type="Proteomes" id="UP000011728">
    <property type="component" value="Chromosome"/>
</dbReference>
<organism evidence="1 2">
    <name type="scientific">Clostridium saccharoperbutylacetonicum N1-4(HMT)</name>
    <dbReference type="NCBI Taxonomy" id="931276"/>
    <lineage>
        <taxon>Bacteria</taxon>
        <taxon>Bacillati</taxon>
        <taxon>Bacillota</taxon>
        <taxon>Clostridia</taxon>
        <taxon>Eubacteriales</taxon>
        <taxon>Clostridiaceae</taxon>
        <taxon>Clostridium</taxon>
    </lineage>
</organism>
<dbReference type="AlphaFoldDB" id="M1MJC7"/>
<sequence length="203" mass="22824">MAETIKNIYSKMSEARGKLQEVEFKKSAYNSFSKYYYFDLSDILPPIMKICDEFKLTPIFNMTKEVATLRITNAENTKEEILCTMPVGISPLKGCNDMQSIGGAQTFAQKYLYSSAFGISETDATDKQDNEEGALEPISNVQVKVIESLLKETGSDRMAFLAYARVKDVKEIVNRDLPSIMNMLDKKKEEVEAKKHGGKESGK</sequence>
<dbReference type="EMBL" id="CP004121">
    <property type="protein sequence ID" value="AGF56428.1"/>
    <property type="molecule type" value="Genomic_DNA"/>
</dbReference>
<dbReference type="OrthoDB" id="7068986at2"/>
<evidence type="ECO:0000313" key="1">
    <source>
        <dbReference type="EMBL" id="AGF56428.1"/>
    </source>
</evidence>
<dbReference type="Pfam" id="PF04404">
    <property type="entry name" value="ERF"/>
    <property type="match status" value="1"/>
</dbReference>
<dbReference type="HOGENOM" id="CLU_082063_2_0_9"/>
<dbReference type="PATRIC" id="fig|931276.5.peg.2672"/>
<evidence type="ECO:0000313" key="2">
    <source>
        <dbReference type="Proteomes" id="UP000011728"/>
    </source>
</evidence>
<dbReference type="eggNOG" id="ENOG5032XSK">
    <property type="taxonomic scope" value="Bacteria"/>
</dbReference>
<protein>
    <submittedName>
        <fullName evidence="1">Putative phage essential recombination function protein</fullName>
    </submittedName>
</protein>